<dbReference type="Proteomes" id="UP001501578">
    <property type="component" value="Unassembled WGS sequence"/>
</dbReference>
<keyword evidence="1" id="KW-0808">Transferase</keyword>
<dbReference type="SUPFAM" id="SSF56112">
    <property type="entry name" value="Protein kinase-like (PK-like)"/>
    <property type="match status" value="1"/>
</dbReference>
<comment type="caution">
    <text evidence="8">The sequence shown here is derived from an EMBL/GenBank/DDBJ whole genome shotgun (WGS) entry which is preliminary data.</text>
</comment>
<reference evidence="9" key="1">
    <citation type="journal article" date="2019" name="Int. J. Syst. Evol. Microbiol.">
        <title>The Global Catalogue of Microorganisms (GCM) 10K type strain sequencing project: providing services to taxonomists for standard genome sequencing and annotation.</title>
        <authorList>
            <consortium name="The Broad Institute Genomics Platform"/>
            <consortium name="The Broad Institute Genome Sequencing Center for Infectious Disease"/>
            <person name="Wu L."/>
            <person name="Ma J."/>
        </authorList>
    </citation>
    <scope>NUCLEOTIDE SEQUENCE [LARGE SCALE GENOMIC DNA]</scope>
    <source>
        <strain evidence="9">JCM 11136</strain>
    </source>
</reference>
<dbReference type="SUPFAM" id="SSF82171">
    <property type="entry name" value="DPP6 N-terminal domain-like"/>
    <property type="match status" value="1"/>
</dbReference>
<protein>
    <recommendedName>
        <fullName evidence="7">Protein kinase domain-containing protein</fullName>
    </recommendedName>
</protein>
<evidence type="ECO:0000256" key="2">
    <source>
        <dbReference type="ARBA" id="ARBA00022741"/>
    </source>
</evidence>
<dbReference type="PROSITE" id="PS00108">
    <property type="entry name" value="PROTEIN_KINASE_ST"/>
    <property type="match status" value="1"/>
</dbReference>
<sequence length="665" mass="71483">MYLATDASGANVAVKWLRSELAGDQVSVERFMREVQAAEQVAPFCTAAVLAKGVESERPYIVSEYIEGFSLQQVVNEQGPRSGSSLHRLAIGTATALAAIHQAGIVHRDFKPANVILGGDGPRVIDFGIARALDATSTLTGVAVGTPSYMPPEQFMGRPVGPAADLFAWAGTMVYAATGRAPFGSDTMPAVINRVLNAPPDLGTLDGALREVAAACLQKDPALRPTAEQVMMALLQHPVSGGVMLAEGARMADARGGPPARGPYPGPGNQGPGNQGLGNPGTSHPGRGHHGPPGWTGGSPTLPPPRRRRRAPLLIGASVAVALALVGAVALAIPWDELNRPPSATPSETASRQRTATPAPTRRSPDAVEVVKLPGAAVNLHESETDPISLTSYSLYNENQKRWIDYARDRPRSAFQRYAKNMETRLSPDGRFLAFRGDDYADDGFDYIVIVDVADGGRSTVKTVSRPEASPILDWSSDSKRLLLSVESKGSDGEWKYRGFSIVDVATGKARTTRVDNFQLGEESFGWDAEEKGVISVYGKYAGLRFFDADGRRTRDVPRVGELPSGIQNVFSPNGTRFVTNCPGGNDGDHCLWDSDTGKRVKRFESPCDQVLGWYDDTHLYCWEQDDGVRDEIQVVDFSGKLTRKLLDVSDDVRFAPVFSPSRGS</sequence>
<organism evidence="8 9">
    <name type="scientific">Nonomuraea longicatena</name>
    <dbReference type="NCBI Taxonomy" id="83682"/>
    <lineage>
        <taxon>Bacteria</taxon>
        <taxon>Bacillati</taxon>
        <taxon>Actinomycetota</taxon>
        <taxon>Actinomycetes</taxon>
        <taxon>Streptosporangiales</taxon>
        <taxon>Streptosporangiaceae</taxon>
        <taxon>Nonomuraea</taxon>
    </lineage>
</organism>
<evidence type="ECO:0000259" key="7">
    <source>
        <dbReference type="PROSITE" id="PS50011"/>
    </source>
</evidence>
<feature type="region of interest" description="Disordered" evidence="5">
    <location>
        <begin position="337"/>
        <end position="365"/>
    </location>
</feature>
<accession>A0ABP3ZWN2</accession>
<name>A0ABP3ZWN2_9ACTN</name>
<dbReference type="PANTHER" id="PTHR43289:SF34">
    <property type="entry name" value="SERINE_THREONINE-PROTEIN KINASE YBDM-RELATED"/>
    <property type="match status" value="1"/>
</dbReference>
<keyword evidence="3" id="KW-0418">Kinase</keyword>
<keyword evidence="6" id="KW-1133">Transmembrane helix</keyword>
<feature type="compositionally biased region" description="Gly residues" evidence="5">
    <location>
        <begin position="268"/>
        <end position="279"/>
    </location>
</feature>
<dbReference type="Pfam" id="PF00069">
    <property type="entry name" value="Pkinase"/>
    <property type="match status" value="1"/>
</dbReference>
<proteinExistence type="predicted"/>
<evidence type="ECO:0000256" key="1">
    <source>
        <dbReference type="ARBA" id="ARBA00022679"/>
    </source>
</evidence>
<dbReference type="InterPro" id="IPR011009">
    <property type="entry name" value="Kinase-like_dom_sf"/>
</dbReference>
<keyword evidence="4" id="KW-0067">ATP-binding</keyword>
<keyword evidence="2" id="KW-0547">Nucleotide-binding</keyword>
<evidence type="ECO:0000256" key="6">
    <source>
        <dbReference type="SAM" id="Phobius"/>
    </source>
</evidence>
<dbReference type="Gene3D" id="1.10.510.10">
    <property type="entry name" value="Transferase(Phosphotransferase) domain 1"/>
    <property type="match status" value="1"/>
</dbReference>
<dbReference type="PROSITE" id="PS50011">
    <property type="entry name" value="PROTEIN_KINASE_DOM"/>
    <property type="match status" value="1"/>
</dbReference>
<evidence type="ECO:0000256" key="3">
    <source>
        <dbReference type="ARBA" id="ARBA00022777"/>
    </source>
</evidence>
<evidence type="ECO:0000313" key="8">
    <source>
        <dbReference type="EMBL" id="GAA0926703.1"/>
    </source>
</evidence>
<evidence type="ECO:0000313" key="9">
    <source>
        <dbReference type="Proteomes" id="UP001501578"/>
    </source>
</evidence>
<feature type="compositionally biased region" description="Low complexity" evidence="5">
    <location>
        <begin position="349"/>
        <end position="362"/>
    </location>
</feature>
<keyword evidence="9" id="KW-1185">Reference proteome</keyword>
<feature type="domain" description="Protein kinase" evidence="7">
    <location>
        <begin position="1"/>
        <end position="240"/>
    </location>
</feature>
<gene>
    <name evidence="8" type="ORF">GCM10009560_28760</name>
</gene>
<dbReference type="CDD" id="cd14014">
    <property type="entry name" value="STKc_PknB_like"/>
    <property type="match status" value="1"/>
</dbReference>
<feature type="region of interest" description="Disordered" evidence="5">
    <location>
        <begin position="252"/>
        <end position="308"/>
    </location>
</feature>
<evidence type="ECO:0000256" key="5">
    <source>
        <dbReference type="SAM" id="MobiDB-lite"/>
    </source>
</evidence>
<keyword evidence="6" id="KW-0472">Membrane</keyword>
<dbReference type="PANTHER" id="PTHR43289">
    <property type="entry name" value="MITOGEN-ACTIVATED PROTEIN KINASE KINASE KINASE 20-RELATED"/>
    <property type="match status" value="1"/>
</dbReference>
<dbReference type="Gene3D" id="3.30.200.20">
    <property type="entry name" value="Phosphorylase Kinase, domain 1"/>
    <property type="match status" value="1"/>
</dbReference>
<dbReference type="InterPro" id="IPR008271">
    <property type="entry name" value="Ser/Thr_kinase_AS"/>
</dbReference>
<keyword evidence="6" id="KW-0812">Transmembrane</keyword>
<dbReference type="InterPro" id="IPR000719">
    <property type="entry name" value="Prot_kinase_dom"/>
</dbReference>
<dbReference type="EMBL" id="BAAAHQ010000012">
    <property type="protein sequence ID" value="GAA0926703.1"/>
    <property type="molecule type" value="Genomic_DNA"/>
</dbReference>
<dbReference type="Gene3D" id="2.120.10.30">
    <property type="entry name" value="TolB, C-terminal domain"/>
    <property type="match status" value="1"/>
</dbReference>
<feature type="transmembrane region" description="Helical" evidence="6">
    <location>
        <begin position="313"/>
        <end position="335"/>
    </location>
</feature>
<dbReference type="InterPro" id="IPR011042">
    <property type="entry name" value="6-blade_b-propeller_TolB-like"/>
</dbReference>
<evidence type="ECO:0000256" key="4">
    <source>
        <dbReference type="ARBA" id="ARBA00022840"/>
    </source>
</evidence>